<dbReference type="OrthoDB" id="10254665at2759"/>
<dbReference type="Proteomes" id="UP000188268">
    <property type="component" value="Unassembled WGS sequence"/>
</dbReference>
<dbReference type="Gramene" id="OMO71493">
    <property type="protein sequence ID" value="OMO71493"/>
    <property type="gene ID" value="CCACVL1_18202"/>
</dbReference>
<proteinExistence type="predicted"/>
<evidence type="ECO:0000313" key="1">
    <source>
        <dbReference type="EMBL" id="OMO71493.1"/>
    </source>
</evidence>
<gene>
    <name evidence="1" type="ORF">CCACVL1_18202</name>
</gene>
<keyword evidence="2" id="KW-1185">Reference proteome</keyword>
<name>A0A1R3HMH4_COCAP</name>
<dbReference type="EMBL" id="AWWV01011594">
    <property type="protein sequence ID" value="OMO71493.1"/>
    <property type="molecule type" value="Genomic_DNA"/>
</dbReference>
<dbReference type="STRING" id="210143.A0A1R3HMH4"/>
<evidence type="ECO:0000313" key="2">
    <source>
        <dbReference type="Proteomes" id="UP000188268"/>
    </source>
</evidence>
<organism evidence="1 2">
    <name type="scientific">Corchorus capsularis</name>
    <name type="common">Jute</name>
    <dbReference type="NCBI Taxonomy" id="210143"/>
    <lineage>
        <taxon>Eukaryota</taxon>
        <taxon>Viridiplantae</taxon>
        <taxon>Streptophyta</taxon>
        <taxon>Embryophyta</taxon>
        <taxon>Tracheophyta</taxon>
        <taxon>Spermatophyta</taxon>
        <taxon>Magnoliopsida</taxon>
        <taxon>eudicotyledons</taxon>
        <taxon>Gunneridae</taxon>
        <taxon>Pentapetalae</taxon>
        <taxon>rosids</taxon>
        <taxon>malvids</taxon>
        <taxon>Malvales</taxon>
        <taxon>Malvaceae</taxon>
        <taxon>Grewioideae</taxon>
        <taxon>Apeibeae</taxon>
        <taxon>Corchorus</taxon>
    </lineage>
</organism>
<reference evidence="1 2" key="1">
    <citation type="submission" date="2013-09" db="EMBL/GenBank/DDBJ databases">
        <title>Corchorus capsularis genome sequencing.</title>
        <authorList>
            <person name="Alam M."/>
            <person name="Haque M.S."/>
            <person name="Islam M.S."/>
            <person name="Emdad E.M."/>
            <person name="Islam M.M."/>
            <person name="Ahmed B."/>
            <person name="Halim A."/>
            <person name="Hossen Q.M.M."/>
            <person name="Hossain M.Z."/>
            <person name="Ahmed R."/>
            <person name="Khan M.M."/>
            <person name="Islam R."/>
            <person name="Rashid M.M."/>
            <person name="Khan S.A."/>
            <person name="Rahman M.S."/>
            <person name="Alam M."/>
        </authorList>
    </citation>
    <scope>NUCLEOTIDE SEQUENCE [LARGE SCALE GENOMIC DNA]</scope>
    <source>
        <strain evidence="2">cv. CVL-1</strain>
        <tissue evidence="1">Whole seedling</tissue>
    </source>
</reference>
<dbReference type="AlphaFoldDB" id="A0A1R3HMH4"/>
<protein>
    <submittedName>
        <fullName evidence="1">Uncharacterized protein</fullName>
    </submittedName>
</protein>
<sequence length="75" mass="8116">MAALEQDPLINDLLPVLPYSGPFAIYHQYLQPNSPPEVDGQKWDQGLIGAFKALTQVKTGLSQILGVITGPISKL</sequence>
<accession>A0A1R3HMH4</accession>
<comment type="caution">
    <text evidence="1">The sequence shown here is derived from an EMBL/GenBank/DDBJ whole genome shotgun (WGS) entry which is preliminary data.</text>
</comment>